<proteinExistence type="predicted"/>
<evidence type="ECO:0000313" key="2">
    <source>
        <dbReference type="Proteomes" id="UP000054729"/>
    </source>
</evidence>
<reference evidence="1 2" key="1">
    <citation type="submission" date="2015-11" db="EMBL/GenBank/DDBJ databases">
        <title>Genomic analysis of 38 Legionella species identifies large and diverse effector repertoires.</title>
        <authorList>
            <person name="Burstein D."/>
            <person name="Amaro F."/>
            <person name="Zusman T."/>
            <person name="Lifshitz Z."/>
            <person name="Cohen O."/>
            <person name="Gilbert J.A."/>
            <person name="Pupko T."/>
            <person name="Shuman H.A."/>
            <person name="Segal G."/>
        </authorList>
    </citation>
    <scope>NUCLEOTIDE SEQUENCE [LARGE SCALE GENOMIC DNA]</scope>
    <source>
        <strain evidence="1 2">ATCC 51914</strain>
    </source>
</reference>
<dbReference type="PATRIC" id="fig|66969.6.peg.2234"/>
<protein>
    <submittedName>
        <fullName evidence="1">Uncharacterized protein</fullName>
    </submittedName>
</protein>
<comment type="caution">
    <text evidence="1">The sequence shown here is derived from an EMBL/GenBank/DDBJ whole genome shotgun (WGS) entry which is preliminary data.</text>
</comment>
<organism evidence="1 2">
    <name type="scientific">Legionella waltersii</name>
    <dbReference type="NCBI Taxonomy" id="66969"/>
    <lineage>
        <taxon>Bacteria</taxon>
        <taxon>Pseudomonadati</taxon>
        <taxon>Pseudomonadota</taxon>
        <taxon>Gammaproteobacteria</taxon>
        <taxon>Legionellales</taxon>
        <taxon>Legionellaceae</taxon>
        <taxon>Legionella</taxon>
    </lineage>
</organism>
<sequence length="212" mass="23976">MWEFLKSISKAEKGKTGDSKKNKQIILVRNTNNGDLTSKISLDILAKEFLLFLDLRSLLNLRLSSTELYRLVNQFLGNNPKAKDLGVVALPQGSQLFAVGDTVVHRKGVEKVTFFNGDDAFYGQEVKVSDADIKKSFNSKTTFFSKKEDAQGYIKKQTKTNNYDMVMHRPHLGCVTLKDEVTLAKLKKEHEVFTEQMSIQDAQEQNVTINPN</sequence>
<dbReference type="AlphaFoldDB" id="A0A0W1A4Y0"/>
<name>A0A0W1A4Y0_9GAMM</name>
<dbReference type="RefSeq" id="WP_058480696.1">
    <property type="nucleotide sequence ID" value="NZ_CAAAIQ010000020.1"/>
</dbReference>
<evidence type="ECO:0000313" key="1">
    <source>
        <dbReference type="EMBL" id="KTD76329.1"/>
    </source>
</evidence>
<keyword evidence="2" id="KW-1185">Reference proteome</keyword>
<dbReference type="EMBL" id="LNZB01000051">
    <property type="protein sequence ID" value="KTD76329.1"/>
    <property type="molecule type" value="Genomic_DNA"/>
</dbReference>
<gene>
    <name evidence="1" type="ORF">Lwal_2051</name>
</gene>
<dbReference type="Proteomes" id="UP000054729">
    <property type="component" value="Unassembled WGS sequence"/>
</dbReference>
<accession>A0A0W1A4Y0</accession>